<keyword evidence="2" id="KW-1185">Reference proteome</keyword>
<gene>
    <name evidence="1" type="ORF">ACOLOM_LOCUS11390</name>
</gene>
<dbReference type="Proteomes" id="UP000789525">
    <property type="component" value="Unassembled WGS sequence"/>
</dbReference>
<feature type="non-terminal residue" evidence="1">
    <location>
        <position position="213"/>
    </location>
</feature>
<comment type="caution">
    <text evidence="1">The sequence shown here is derived from an EMBL/GenBank/DDBJ whole genome shotgun (WGS) entry which is preliminary data.</text>
</comment>
<protein>
    <submittedName>
        <fullName evidence="1">14830_t:CDS:1</fullName>
    </submittedName>
</protein>
<accession>A0ACA9Q1F4</accession>
<evidence type="ECO:0000313" key="2">
    <source>
        <dbReference type="Proteomes" id="UP000789525"/>
    </source>
</evidence>
<dbReference type="EMBL" id="CAJVPT010040747">
    <property type="protein sequence ID" value="CAG8726255.1"/>
    <property type="molecule type" value="Genomic_DNA"/>
</dbReference>
<proteinExistence type="predicted"/>
<organism evidence="1 2">
    <name type="scientific">Acaulospora colombiana</name>
    <dbReference type="NCBI Taxonomy" id="27376"/>
    <lineage>
        <taxon>Eukaryota</taxon>
        <taxon>Fungi</taxon>
        <taxon>Fungi incertae sedis</taxon>
        <taxon>Mucoromycota</taxon>
        <taxon>Glomeromycotina</taxon>
        <taxon>Glomeromycetes</taxon>
        <taxon>Diversisporales</taxon>
        <taxon>Acaulosporaceae</taxon>
        <taxon>Acaulospora</taxon>
    </lineage>
</organism>
<sequence length="213" mass="23815">MPKRKSHQNVLESDSDSDVKVVDVDFDFCDFKPETDYISIKRLLQQLFHTDATLFDLGAIADVVLSQDDVGSTVKTDGADSDPLAFLGVLNLHTDGVMPPSYKMLLEEMEMAIDDVGKKILGEEVPDAPSSKKRKVIETSVNHSLSKTYNLHPEDECIQPSNTPTKEAIFSLDFDFSHQYPREKDSFGHDLGGRIMLVSKDRLPRIVQNMQAA</sequence>
<name>A0ACA9Q1F4_9GLOM</name>
<evidence type="ECO:0000313" key="1">
    <source>
        <dbReference type="EMBL" id="CAG8726255.1"/>
    </source>
</evidence>
<reference evidence="1" key="1">
    <citation type="submission" date="2021-06" db="EMBL/GenBank/DDBJ databases">
        <authorList>
            <person name="Kallberg Y."/>
            <person name="Tangrot J."/>
            <person name="Rosling A."/>
        </authorList>
    </citation>
    <scope>NUCLEOTIDE SEQUENCE</scope>
    <source>
        <strain evidence="1">CL356</strain>
    </source>
</reference>